<gene>
    <name evidence="1" type="ORF">JR316_0012655</name>
</gene>
<accession>A0ACB8GIK2</accession>
<proteinExistence type="predicted"/>
<dbReference type="Proteomes" id="UP000664032">
    <property type="component" value="Unassembled WGS sequence"/>
</dbReference>
<evidence type="ECO:0000313" key="1">
    <source>
        <dbReference type="EMBL" id="KAH9475540.1"/>
    </source>
</evidence>
<reference evidence="1" key="1">
    <citation type="submission" date="2021-10" db="EMBL/GenBank/DDBJ databases">
        <title>Psilocybe cubensis genome.</title>
        <authorList>
            <person name="Mckernan K.J."/>
            <person name="Crawford S."/>
            <person name="Trippe A."/>
            <person name="Kane L.T."/>
            <person name="Mclaughlin S."/>
        </authorList>
    </citation>
    <scope>NUCLEOTIDE SEQUENCE</scope>
    <source>
        <strain evidence="1">MGC-MH-2018</strain>
    </source>
</reference>
<keyword evidence="1" id="KW-0326">Glycosidase</keyword>
<organism evidence="1 2">
    <name type="scientific">Psilocybe cubensis</name>
    <name type="common">Psychedelic mushroom</name>
    <name type="synonym">Stropharia cubensis</name>
    <dbReference type="NCBI Taxonomy" id="181762"/>
    <lineage>
        <taxon>Eukaryota</taxon>
        <taxon>Fungi</taxon>
        <taxon>Dikarya</taxon>
        <taxon>Basidiomycota</taxon>
        <taxon>Agaricomycotina</taxon>
        <taxon>Agaricomycetes</taxon>
        <taxon>Agaricomycetidae</taxon>
        <taxon>Agaricales</taxon>
        <taxon>Agaricineae</taxon>
        <taxon>Strophariaceae</taxon>
        <taxon>Psilocybe</taxon>
    </lineage>
</organism>
<name>A0ACB8GIK2_PSICU</name>
<sequence length="322" mass="35774">MWLRWISVAVNLLVVFPAFPQTFGATYILSENIIGDAFYSHFDWEAVPDPNHGRVNYVDQATSVAQNLTYASSDSFILRTDYTSVLGIDGPGRNSVRIRSKNTYTTHVAIFDLRHMPQGCGTWPGVKEVKESDKPKGGLVDIVEGVNDQPPNSISLHTTEGCTMPAKRRQKGVSGQLDCNSLVNANEGCKVTDPALPDYGPQFNVMGGGWYVLERTEEHISVWFWTRHDPSVPFEIKHGFLEVDSTTWGPPVAYFPNDDCNPMSKYFEEHNIIINLTLCGDWAGGPAYEQAGCPSTCADFVNNNPAAFIEAYFDFAAVRVYI</sequence>
<comment type="caution">
    <text evidence="1">The sequence shown here is derived from an EMBL/GenBank/DDBJ whole genome shotgun (WGS) entry which is preliminary data.</text>
</comment>
<keyword evidence="2" id="KW-1185">Reference proteome</keyword>
<keyword evidence="1" id="KW-0378">Hydrolase</keyword>
<evidence type="ECO:0000313" key="2">
    <source>
        <dbReference type="Proteomes" id="UP000664032"/>
    </source>
</evidence>
<protein>
    <submittedName>
        <fullName evidence="1">Glycosidase C21B10.07</fullName>
    </submittedName>
</protein>
<dbReference type="EMBL" id="JAFIQS020000012">
    <property type="protein sequence ID" value="KAH9475540.1"/>
    <property type="molecule type" value="Genomic_DNA"/>
</dbReference>